<keyword evidence="2" id="KW-1185">Reference proteome</keyword>
<accession>A0ABT1Z807</accession>
<dbReference type="PANTHER" id="PTHR10000:SF8">
    <property type="entry name" value="HAD SUPERFAMILY HYDROLASE-LIKE, TYPE 3"/>
    <property type="match status" value="1"/>
</dbReference>
<gene>
    <name evidence="1" type="ORF">NVS32_05195</name>
</gene>
<dbReference type="Gene3D" id="3.40.50.1000">
    <property type="entry name" value="HAD superfamily/HAD-like"/>
    <property type="match status" value="1"/>
</dbReference>
<protein>
    <submittedName>
        <fullName evidence="1">Cof-type HAD-IIB family hydrolase</fullName>
    </submittedName>
</protein>
<dbReference type="InterPro" id="IPR006379">
    <property type="entry name" value="HAD-SF_hydro_IIB"/>
</dbReference>
<dbReference type="NCBIfam" id="TIGR01484">
    <property type="entry name" value="HAD-SF-IIB"/>
    <property type="match status" value="1"/>
</dbReference>
<reference evidence="1 2" key="1">
    <citation type="submission" date="2022-08" db="EMBL/GenBank/DDBJ databases">
        <title>Tractidigestivibacter montrealensis type strain KD21.</title>
        <authorList>
            <person name="Diop K."/>
            <person name="Richard C."/>
            <person name="Routy B."/>
        </authorList>
    </citation>
    <scope>NUCLEOTIDE SEQUENCE [LARGE SCALE GENOMIC DNA]</scope>
    <source>
        <strain evidence="1 2">KD21</strain>
    </source>
</reference>
<proteinExistence type="predicted"/>
<dbReference type="GO" id="GO:0016787">
    <property type="term" value="F:hydrolase activity"/>
    <property type="evidence" value="ECO:0007669"/>
    <property type="project" value="UniProtKB-KW"/>
</dbReference>
<dbReference type="Pfam" id="PF08282">
    <property type="entry name" value="Hydrolase_3"/>
    <property type="match status" value="1"/>
</dbReference>
<dbReference type="RefSeq" id="WP_158553505.1">
    <property type="nucleotide sequence ID" value="NZ_JANSKA010000003.1"/>
</dbReference>
<evidence type="ECO:0000313" key="1">
    <source>
        <dbReference type="EMBL" id="MCR9036344.1"/>
    </source>
</evidence>
<sequence length="294" mass="31975">MIKLILSDLDNTLAWAGEHVVTPYAREAIHAAQAAGVHFAPATGRAPSALPWMFENDTACLTTVLADNGQLIYQDGKLVHEVPLDLGALRRCARSLDGMDDAWLVLDYVDTGEQYAVRASADYLEKYRVPYFFAVAGTVDEVPDRPVVKANVRVVGDFVRGREVRAVLKESCPEFDFVFPMQERPHIDILPAGWDKGVAGEWLAHNLGLSNDEVCCFGDAENDLPLLTRFKNSVAVANATPVAAGAARWHIGRADQDAVADAIFDIARSTAAGEMPSFMRGEDAASASDKRSSR</sequence>
<dbReference type="Gene3D" id="3.30.1240.10">
    <property type="match status" value="1"/>
</dbReference>
<dbReference type="InterPro" id="IPR036412">
    <property type="entry name" value="HAD-like_sf"/>
</dbReference>
<dbReference type="InterPro" id="IPR023214">
    <property type="entry name" value="HAD_sf"/>
</dbReference>
<comment type="caution">
    <text evidence="1">The sequence shown here is derived from an EMBL/GenBank/DDBJ whole genome shotgun (WGS) entry which is preliminary data.</text>
</comment>
<dbReference type="SUPFAM" id="SSF56784">
    <property type="entry name" value="HAD-like"/>
    <property type="match status" value="1"/>
</dbReference>
<dbReference type="Proteomes" id="UP001204320">
    <property type="component" value="Unassembled WGS sequence"/>
</dbReference>
<name>A0ABT1Z807_9ACTN</name>
<keyword evidence="1" id="KW-0378">Hydrolase</keyword>
<dbReference type="EMBL" id="JANSKA010000003">
    <property type="protein sequence ID" value="MCR9036344.1"/>
    <property type="molecule type" value="Genomic_DNA"/>
</dbReference>
<evidence type="ECO:0000313" key="2">
    <source>
        <dbReference type="Proteomes" id="UP001204320"/>
    </source>
</evidence>
<dbReference type="PANTHER" id="PTHR10000">
    <property type="entry name" value="PHOSPHOSERINE PHOSPHATASE"/>
    <property type="match status" value="1"/>
</dbReference>
<organism evidence="1 2">
    <name type="scientific">Tractidigestivibacter montrealensis</name>
    <dbReference type="NCBI Taxonomy" id="2972466"/>
    <lineage>
        <taxon>Bacteria</taxon>
        <taxon>Bacillati</taxon>
        <taxon>Actinomycetota</taxon>
        <taxon>Coriobacteriia</taxon>
        <taxon>Coriobacteriales</taxon>
        <taxon>Atopobiaceae</taxon>
        <taxon>Tractidigestivibacter</taxon>
    </lineage>
</organism>